<reference evidence="5 6" key="1">
    <citation type="submission" date="2018-08" db="EMBL/GenBank/DDBJ databases">
        <title>Genomic investigation of the strawberry pathogen Phytophthora fragariae indicates pathogenicity is determined by transcriptional variation in three key races.</title>
        <authorList>
            <person name="Adams T.M."/>
            <person name="Armitage A.D."/>
            <person name="Sobczyk M.K."/>
            <person name="Bates H.J."/>
            <person name="Dunwell J.M."/>
            <person name="Nellist C.F."/>
            <person name="Harrison R.J."/>
        </authorList>
    </citation>
    <scope>NUCLEOTIDE SEQUENCE [LARGE SCALE GENOMIC DNA]</scope>
    <source>
        <strain evidence="4 6">A4</strain>
        <strain evidence="2 5">NOV-9</strain>
        <strain evidence="3 7">ONT-3</strain>
    </source>
</reference>
<proteinExistence type="predicted"/>
<evidence type="ECO:0000313" key="6">
    <source>
        <dbReference type="Proteomes" id="UP000437068"/>
    </source>
</evidence>
<keyword evidence="1" id="KW-0732">Signal</keyword>
<accession>A0A6A4EYZ1</accession>
<feature type="chain" id="PRO_5036381320" evidence="1">
    <location>
        <begin position="20"/>
        <end position="52"/>
    </location>
</feature>
<dbReference type="Proteomes" id="UP000429523">
    <property type="component" value="Unassembled WGS sequence"/>
</dbReference>
<sequence>MAVTFAMLALYFRLYGHLGQDDEGLEEFILTLCTNRSVCKSFDELHDVESVS</sequence>
<evidence type="ECO:0000313" key="4">
    <source>
        <dbReference type="EMBL" id="KAE9329766.1"/>
    </source>
</evidence>
<dbReference type="EMBL" id="QXFX01000015">
    <property type="protein sequence ID" value="KAE9139141.1"/>
    <property type="molecule type" value="Genomic_DNA"/>
</dbReference>
<evidence type="ECO:0000313" key="5">
    <source>
        <dbReference type="Proteomes" id="UP000429523"/>
    </source>
</evidence>
<dbReference type="Proteomes" id="UP000488956">
    <property type="component" value="Unassembled WGS sequence"/>
</dbReference>
<protein>
    <submittedName>
        <fullName evidence="4">Uncharacterized protein</fullName>
    </submittedName>
</protein>
<evidence type="ECO:0000313" key="2">
    <source>
        <dbReference type="EMBL" id="KAE8949857.1"/>
    </source>
</evidence>
<evidence type="ECO:0000256" key="1">
    <source>
        <dbReference type="SAM" id="SignalP"/>
    </source>
</evidence>
<name>A0A6A4EYZ1_9STRA</name>
<organism evidence="4 6">
    <name type="scientific">Phytophthora fragariae</name>
    <dbReference type="NCBI Taxonomy" id="53985"/>
    <lineage>
        <taxon>Eukaryota</taxon>
        <taxon>Sar</taxon>
        <taxon>Stramenopiles</taxon>
        <taxon>Oomycota</taxon>
        <taxon>Peronosporomycetes</taxon>
        <taxon>Peronosporales</taxon>
        <taxon>Peronosporaceae</taxon>
        <taxon>Phytophthora</taxon>
    </lineage>
</organism>
<dbReference type="Proteomes" id="UP000437068">
    <property type="component" value="Unassembled WGS sequence"/>
</dbReference>
<dbReference type="AlphaFoldDB" id="A0A6A4EYZ1"/>
<dbReference type="EMBL" id="QXGE01000015">
    <property type="protein sequence ID" value="KAE9329766.1"/>
    <property type="molecule type" value="Genomic_DNA"/>
</dbReference>
<feature type="signal peptide" evidence="1">
    <location>
        <begin position="1"/>
        <end position="19"/>
    </location>
</feature>
<evidence type="ECO:0000313" key="7">
    <source>
        <dbReference type="Proteomes" id="UP000488956"/>
    </source>
</evidence>
<evidence type="ECO:0000313" key="3">
    <source>
        <dbReference type="EMBL" id="KAE9139141.1"/>
    </source>
</evidence>
<dbReference type="EMBL" id="QXGF01000012">
    <property type="protein sequence ID" value="KAE8949857.1"/>
    <property type="molecule type" value="Genomic_DNA"/>
</dbReference>
<comment type="caution">
    <text evidence="4">The sequence shown here is derived from an EMBL/GenBank/DDBJ whole genome shotgun (WGS) entry which is preliminary data.</text>
</comment>
<gene>
    <name evidence="4" type="ORF">PF001_g730</name>
    <name evidence="2" type="ORF">PF009_g601</name>
    <name evidence="3" type="ORF">PF010_g702</name>
</gene>